<evidence type="ECO:0000256" key="3">
    <source>
        <dbReference type="ARBA" id="ARBA00005183"/>
    </source>
</evidence>
<evidence type="ECO:0000313" key="12">
    <source>
        <dbReference type="Proteomes" id="UP001209701"/>
    </source>
</evidence>
<dbReference type="InterPro" id="IPR036849">
    <property type="entry name" value="Enolase-like_C_sf"/>
</dbReference>
<feature type="domain" description="Mandelate racemase/muconate lactonizing enzyme C-terminal" evidence="10">
    <location>
        <begin position="184"/>
        <end position="284"/>
    </location>
</feature>
<proteinExistence type="inferred from homology"/>
<dbReference type="Gene3D" id="3.20.20.120">
    <property type="entry name" value="Enolase-like C-terminal domain"/>
    <property type="match status" value="1"/>
</dbReference>
<dbReference type="InterPro" id="IPR017653">
    <property type="entry name" value="Glucarate_dehydratase"/>
</dbReference>
<dbReference type="SFLD" id="SFLDF00005">
    <property type="entry name" value="glucarate_dehydratase"/>
    <property type="match status" value="1"/>
</dbReference>
<dbReference type="SFLD" id="SFLDS00001">
    <property type="entry name" value="Enolase"/>
    <property type="match status" value="1"/>
</dbReference>
<comment type="caution">
    <text evidence="11">The sequence shown here is derived from an EMBL/GenBank/DDBJ whole genome shotgun (WGS) entry which is preliminary data.</text>
</comment>
<dbReference type="InterPro" id="IPR013342">
    <property type="entry name" value="Mandelate_racemase_C"/>
</dbReference>
<dbReference type="SMART" id="SM00922">
    <property type="entry name" value="MR_MLE"/>
    <property type="match status" value="1"/>
</dbReference>
<evidence type="ECO:0000256" key="1">
    <source>
        <dbReference type="ARBA" id="ARBA00001426"/>
    </source>
</evidence>
<dbReference type="GO" id="GO:0008872">
    <property type="term" value="F:glucarate dehydratase activity"/>
    <property type="evidence" value="ECO:0007669"/>
    <property type="project" value="UniProtKB-EC"/>
</dbReference>
<comment type="similarity">
    <text evidence="4">Belongs to the mandelate racemase/muconate lactonizing enzyme family. GlucD subfamily.</text>
</comment>
<dbReference type="Pfam" id="PF13378">
    <property type="entry name" value="MR_MLE_C"/>
    <property type="match status" value="1"/>
</dbReference>
<dbReference type="InterPro" id="IPR034593">
    <property type="entry name" value="DgoD-like"/>
</dbReference>
<keyword evidence="6" id="KW-0479">Metal-binding</keyword>
<comment type="catalytic activity">
    <reaction evidence="1">
        <text>D-glucarate = 5-dehydro-4-deoxy-D-glucarate + H2O</text>
        <dbReference type="Rhea" id="RHEA:14573"/>
        <dbReference type="ChEBI" id="CHEBI:15377"/>
        <dbReference type="ChEBI" id="CHEBI:30612"/>
        <dbReference type="ChEBI" id="CHEBI:42819"/>
        <dbReference type="EC" id="4.2.1.40"/>
    </reaction>
</comment>
<dbReference type="SUPFAM" id="SSF54826">
    <property type="entry name" value="Enolase N-terminal domain-like"/>
    <property type="match status" value="1"/>
</dbReference>
<keyword evidence="8 11" id="KW-0456">Lyase</keyword>
<evidence type="ECO:0000256" key="2">
    <source>
        <dbReference type="ARBA" id="ARBA00001946"/>
    </source>
</evidence>
<evidence type="ECO:0000256" key="4">
    <source>
        <dbReference type="ARBA" id="ARBA00009938"/>
    </source>
</evidence>
<dbReference type="PANTHER" id="PTHR48080:SF4">
    <property type="entry name" value="GLUCARATE DEHYDRATASE"/>
    <property type="match status" value="1"/>
</dbReference>
<keyword evidence="12" id="KW-1185">Reference proteome</keyword>
<evidence type="ECO:0000256" key="5">
    <source>
        <dbReference type="ARBA" id="ARBA00011973"/>
    </source>
</evidence>
<dbReference type="SFLD" id="SFLDG00055">
    <property type="entry name" value="glucarate_dehydratase"/>
    <property type="match status" value="1"/>
</dbReference>
<accession>A0ABT2YAF6</accession>
<sequence>MSLSATPVIMDLRVIPVAGHDSMLLNLSGAHGPFFTRNLLILTDSAGRTGVGEVPGGELIRRTLEDARELIVGQPLGSQQRLMASAQQCFADRDSGGRGLQTFDLRTTIHAVTAIESALLDLLGQHLNVPVAALLGEGQQRDAVEMLGYLFFIGDRSRTDLPYRSEAGASDNWLLLRHEKALDAEALVRLAEAARERYGFNDFKLKGGVLRGEQEVEVVCALHERFPQARVTLDPNGGWLLKDAIRLMRDMRGVLAYAEDPCGAEDGYSGREVMAEFRRATGLPTATNMVATDWRQLGHALALQAVDIPLADPHFWTMAGAVRVAQTCRDWGLTWGSHSNNHFDVSLAMFTHVAAAAPGRVTAIDTHWIWQDGQRLTQQPLQIVGGHVQVPKQPGLGVSLDMVEVEKAHQLYLQHGLGARDDSMAMQYLLPGWNFNPKRPALDR</sequence>
<evidence type="ECO:0000256" key="9">
    <source>
        <dbReference type="NCBIfam" id="TIGR03247"/>
    </source>
</evidence>
<evidence type="ECO:0000256" key="8">
    <source>
        <dbReference type="ARBA" id="ARBA00023239"/>
    </source>
</evidence>
<comment type="cofactor">
    <cofactor evidence="2">
        <name>Mg(2+)</name>
        <dbReference type="ChEBI" id="CHEBI:18420"/>
    </cofactor>
</comment>
<evidence type="ECO:0000313" key="11">
    <source>
        <dbReference type="EMBL" id="MCV2367284.1"/>
    </source>
</evidence>
<keyword evidence="7" id="KW-0460">Magnesium</keyword>
<dbReference type="InterPro" id="IPR034598">
    <property type="entry name" value="GlucD-like"/>
</dbReference>
<dbReference type="InterPro" id="IPR029065">
    <property type="entry name" value="Enolase_C-like"/>
</dbReference>
<evidence type="ECO:0000259" key="10">
    <source>
        <dbReference type="SMART" id="SM00922"/>
    </source>
</evidence>
<dbReference type="InterPro" id="IPR013341">
    <property type="entry name" value="Mandelate_racemase_N_dom"/>
</dbReference>
<dbReference type="EC" id="4.2.1.40" evidence="5 9"/>
<dbReference type="InterPro" id="IPR029017">
    <property type="entry name" value="Enolase-like_N"/>
</dbReference>
<evidence type="ECO:0000256" key="7">
    <source>
        <dbReference type="ARBA" id="ARBA00022842"/>
    </source>
</evidence>
<dbReference type="Proteomes" id="UP001209701">
    <property type="component" value="Unassembled WGS sequence"/>
</dbReference>
<gene>
    <name evidence="11" type="primary">gudD</name>
    <name evidence="11" type="ORF">LNV07_04150</name>
</gene>
<dbReference type="PANTHER" id="PTHR48080">
    <property type="entry name" value="D-GALACTONATE DEHYDRATASE-RELATED"/>
    <property type="match status" value="1"/>
</dbReference>
<dbReference type="Pfam" id="PF02746">
    <property type="entry name" value="MR_MLE_N"/>
    <property type="match status" value="1"/>
</dbReference>
<evidence type="ECO:0000256" key="6">
    <source>
        <dbReference type="ARBA" id="ARBA00022723"/>
    </source>
</evidence>
<organism evidence="11 12">
    <name type="scientific">Roseateles oligotrophus</name>
    <dbReference type="NCBI Taxonomy" id="1769250"/>
    <lineage>
        <taxon>Bacteria</taxon>
        <taxon>Pseudomonadati</taxon>
        <taxon>Pseudomonadota</taxon>
        <taxon>Betaproteobacteria</taxon>
        <taxon>Burkholderiales</taxon>
        <taxon>Sphaerotilaceae</taxon>
        <taxon>Roseateles</taxon>
    </lineage>
</organism>
<dbReference type="SUPFAM" id="SSF51604">
    <property type="entry name" value="Enolase C-terminal domain-like"/>
    <property type="match status" value="1"/>
</dbReference>
<dbReference type="CDD" id="cd03323">
    <property type="entry name" value="D-glucarate_dehydratase"/>
    <property type="match status" value="1"/>
</dbReference>
<protein>
    <recommendedName>
        <fullName evidence="5 9">Glucarate dehydratase</fullName>
        <ecNumber evidence="5 9">4.2.1.40</ecNumber>
    </recommendedName>
</protein>
<comment type="pathway">
    <text evidence="3">Carbohydrate acid metabolism; D-glucarate degradation; 2,5-dioxopentanoate from D-glucarate: step 1/2.</text>
</comment>
<dbReference type="RefSeq" id="WP_263569915.1">
    <property type="nucleotide sequence ID" value="NZ_JAJIRN010000002.1"/>
</dbReference>
<name>A0ABT2YAF6_9BURK</name>
<dbReference type="EMBL" id="JAJIRN010000002">
    <property type="protein sequence ID" value="MCV2367284.1"/>
    <property type="molecule type" value="Genomic_DNA"/>
</dbReference>
<dbReference type="Gene3D" id="3.30.390.10">
    <property type="entry name" value="Enolase-like, N-terminal domain"/>
    <property type="match status" value="1"/>
</dbReference>
<reference evidence="11 12" key="1">
    <citation type="submission" date="2021-11" db="EMBL/GenBank/DDBJ databases">
        <authorList>
            <person name="Liang Q."/>
            <person name="Mou H."/>
            <person name="Liu Z."/>
        </authorList>
    </citation>
    <scope>NUCLEOTIDE SEQUENCE [LARGE SCALE GENOMIC DNA]</scope>
    <source>
        <strain evidence="11 12">CHU3</strain>
    </source>
</reference>
<dbReference type="NCBIfam" id="TIGR03247">
    <property type="entry name" value="glucar-dehydr"/>
    <property type="match status" value="1"/>
</dbReference>